<name>A0A226C1E6_9FIRM</name>
<dbReference type="EMBL" id="NIQC01000004">
    <property type="protein sequence ID" value="OWZ84434.1"/>
    <property type="molecule type" value="Genomic_DNA"/>
</dbReference>
<organism evidence="1 2">
    <name type="scientific">Natranaerobius trueperi</name>
    <dbReference type="NCBI Taxonomy" id="759412"/>
    <lineage>
        <taxon>Bacteria</taxon>
        <taxon>Bacillati</taxon>
        <taxon>Bacillota</taxon>
        <taxon>Clostridia</taxon>
        <taxon>Natranaerobiales</taxon>
        <taxon>Natranaerobiaceae</taxon>
        <taxon>Natranaerobius</taxon>
    </lineage>
</organism>
<dbReference type="AlphaFoldDB" id="A0A226C1E6"/>
<reference evidence="1 2" key="1">
    <citation type="submission" date="2017-06" db="EMBL/GenBank/DDBJ databases">
        <title>Draft Genome Sequence of Natranaerobius trueperi halophilic, alkalithermophilic bacteria from soda lakes.</title>
        <authorList>
            <person name="Zhao B."/>
        </authorList>
    </citation>
    <scope>NUCLEOTIDE SEQUENCE [LARGE SCALE GENOMIC DNA]</scope>
    <source>
        <strain evidence="1 2">DSM 18760</strain>
    </source>
</reference>
<accession>A0A226C1E6</accession>
<gene>
    <name evidence="1" type="ORF">CDO51_02715</name>
</gene>
<sequence>MLRKGVIFITLNICVRLKRIITSKFEKVISQSFVVVSFMIITCKLYQRVVAREISKAEISSNDRVLLIGGGALPYTAVLINKLTGAKVDVVDSDTHAYQCAKALHEKYYRDSYFPYCMCGKDCEFERYNAILIARQIEKKDEIINRIVNKSRVNTKVIVRDENNLPVFLPDKDSLLVL</sequence>
<evidence type="ECO:0000313" key="2">
    <source>
        <dbReference type="Proteomes" id="UP000214588"/>
    </source>
</evidence>
<dbReference type="Proteomes" id="UP000214588">
    <property type="component" value="Unassembled WGS sequence"/>
</dbReference>
<dbReference type="InterPro" id="IPR036291">
    <property type="entry name" value="NAD(P)-bd_dom_sf"/>
</dbReference>
<dbReference type="Gene3D" id="3.40.50.150">
    <property type="entry name" value="Vaccinia Virus protein VP39"/>
    <property type="match status" value="1"/>
</dbReference>
<keyword evidence="2" id="KW-1185">Reference proteome</keyword>
<comment type="caution">
    <text evidence="1">The sequence shown here is derived from an EMBL/GenBank/DDBJ whole genome shotgun (WGS) entry which is preliminary data.</text>
</comment>
<protein>
    <recommendedName>
        <fullName evidence="3">RCK N-terminal domain-containing protein</fullName>
    </recommendedName>
</protein>
<evidence type="ECO:0008006" key="3">
    <source>
        <dbReference type="Google" id="ProtNLM"/>
    </source>
</evidence>
<dbReference type="OrthoDB" id="1956540at2"/>
<dbReference type="SUPFAM" id="SSF51735">
    <property type="entry name" value="NAD(P)-binding Rossmann-fold domains"/>
    <property type="match status" value="1"/>
</dbReference>
<dbReference type="InterPro" id="IPR029063">
    <property type="entry name" value="SAM-dependent_MTases_sf"/>
</dbReference>
<proteinExistence type="predicted"/>
<evidence type="ECO:0000313" key="1">
    <source>
        <dbReference type="EMBL" id="OWZ84434.1"/>
    </source>
</evidence>